<keyword evidence="2" id="KW-0812">Transmembrane</keyword>
<feature type="non-terminal residue" evidence="7">
    <location>
        <position position="150"/>
    </location>
</feature>
<evidence type="ECO:0000256" key="1">
    <source>
        <dbReference type="ARBA" id="ARBA00004370"/>
    </source>
</evidence>
<evidence type="ECO:0000259" key="6">
    <source>
        <dbReference type="Pfam" id="PF01094"/>
    </source>
</evidence>
<keyword evidence="4" id="KW-0472">Membrane</keyword>
<dbReference type="InParanoid" id="A7RX45"/>
<dbReference type="InterPro" id="IPR001828">
    <property type="entry name" value="ANF_lig-bd_rcpt"/>
</dbReference>
<dbReference type="PANTHER" id="PTHR24060">
    <property type="entry name" value="METABOTROPIC GLUTAMATE RECEPTOR"/>
    <property type="match status" value="1"/>
</dbReference>
<sequence>MVHVDIIVLYSLSAQAVNIFDEALEQGMTGKTWIASDGWARSPLVRQSRYIPIIQGTIGLEFRDVKHELLEDHLLNITSSTHKGLWWSQFWSELFNCSTGHVKSEKTCNGSERISRELYQNKLHGPLIAYVRDAVYASAHALHTLLICNS</sequence>
<dbReference type="InterPro" id="IPR028082">
    <property type="entry name" value="Peripla_BP_I"/>
</dbReference>
<dbReference type="Pfam" id="PF01094">
    <property type="entry name" value="ANF_receptor"/>
    <property type="match status" value="1"/>
</dbReference>
<dbReference type="EMBL" id="DS469549">
    <property type="protein sequence ID" value="EDO43967.1"/>
    <property type="molecule type" value="Genomic_DNA"/>
</dbReference>
<proteinExistence type="predicted"/>
<dbReference type="GO" id="GO:0016020">
    <property type="term" value="C:membrane"/>
    <property type="evidence" value="ECO:0007669"/>
    <property type="project" value="UniProtKB-SubCell"/>
</dbReference>
<dbReference type="Proteomes" id="UP000001593">
    <property type="component" value="Unassembled WGS sequence"/>
</dbReference>
<evidence type="ECO:0000256" key="5">
    <source>
        <dbReference type="ARBA" id="ARBA00023180"/>
    </source>
</evidence>
<protein>
    <recommendedName>
        <fullName evidence="6">Receptor ligand binding region domain-containing protein</fullName>
    </recommendedName>
</protein>
<keyword evidence="3" id="KW-1133">Transmembrane helix</keyword>
<name>A7RX45_NEMVE</name>
<evidence type="ECO:0000313" key="7">
    <source>
        <dbReference type="EMBL" id="EDO43967.1"/>
    </source>
</evidence>
<dbReference type="eggNOG" id="KOG1056">
    <property type="taxonomic scope" value="Eukaryota"/>
</dbReference>
<evidence type="ECO:0000256" key="4">
    <source>
        <dbReference type="ARBA" id="ARBA00023136"/>
    </source>
</evidence>
<evidence type="ECO:0000313" key="8">
    <source>
        <dbReference type="Proteomes" id="UP000001593"/>
    </source>
</evidence>
<gene>
    <name evidence="7" type="ORF">NEMVEDRAFT_v1g96465</name>
</gene>
<comment type="subcellular location">
    <subcellularLocation>
        <location evidence="1">Membrane</location>
    </subcellularLocation>
</comment>
<dbReference type="Gene3D" id="3.40.50.2300">
    <property type="match status" value="2"/>
</dbReference>
<dbReference type="STRING" id="45351.A7RX45"/>
<dbReference type="HOGENOM" id="CLU_005389_5_1_1"/>
<accession>A7RX45</accession>
<keyword evidence="5" id="KW-0325">Glycoprotein</keyword>
<keyword evidence="8" id="KW-1185">Reference proteome</keyword>
<dbReference type="SUPFAM" id="SSF53822">
    <property type="entry name" value="Periplasmic binding protein-like I"/>
    <property type="match status" value="1"/>
</dbReference>
<reference evidence="7 8" key="1">
    <citation type="journal article" date="2007" name="Science">
        <title>Sea anemone genome reveals ancestral eumetazoan gene repertoire and genomic organization.</title>
        <authorList>
            <person name="Putnam N.H."/>
            <person name="Srivastava M."/>
            <person name="Hellsten U."/>
            <person name="Dirks B."/>
            <person name="Chapman J."/>
            <person name="Salamov A."/>
            <person name="Terry A."/>
            <person name="Shapiro H."/>
            <person name="Lindquist E."/>
            <person name="Kapitonov V.V."/>
            <person name="Jurka J."/>
            <person name="Genikhovich G."/>
            <person name="Grigoriev I.V."/>
            <person name="Lucas S.M."/>
            <person name="Steele R.E."/>
            <person name="Finnerty J.R."/>
            <person name="Technau U."/>
            <person name="Martindale M.Q."/>
            <person name="Rokhsar D.S."/>
        </authorList>
    </citation>
    <scope>NUCLEOTIDE SEQUENCE [LARGE SCALE GENOMIC DNA]</scope>
    <source>
        <strain evidence="8">CH2 X CH6</strain>
    </source>
</reference>
<organism evidence="7 8">
    <name type="scientific">Nematostella vectensis</name>
    <name type="common">Starlet sea anemone</name>
    <dbReference type="NCBI Taxonomy" id="45351"/>
    <lineage>
        <taxon>Eukaryota</taxon>
        <taxon>Metazoa</taxon>
        <taxon>Cnidaria</taxon>
        <taxon>Anthozoa</taxon>
        <taxon>Hexacorallia</taxon>
        <taxon>Actiniaria</taxon>
        <taxon>Edwardsiidae</taxon>
        <taxon>Nematostella</taxon>
    </lineage>
</organism>
<evidence type="ECO:0000256" key="2">
    <source>
        <dbReference type="ARBA" id="ARBA00022692"/>
    </source>
</evidence>
<feature type="domain" description="Receptor ligand binding region" evidence="6">
    <location>
        <begin position="4"/>
        <end position="147"/>
    </location>
</feature>
<evidence type="ECO:0000256" key="3">
    <source>
        <dbReference type="ARBA" id="ARBA00022989"/>
    </source>
</evidence>
<dbReference type="PhylomeDB" id="A7RX45"/>
<dbReference type="AlphaFoldDB" id="A7RX45"/>
<dbReference type="InterPro" id="IPR050726">
    <property type="entry name" value="mGluR"/>
</dbReference>